<comment type="caution">
    <text evidence="3">The sequence shown here is derived from an EMBL/GenBank/DDBJ whole genome shotgun (WGS) entry which is preliminary data.</text>
</comment>
<dbReference type="EMBL" id="SMGK01000004">
    <property type="protein sequence ID" value="TCK72060.1"/>
    <property type="molecule type" value="Genomic_DNA"/>
</dbReference>
<feature type="domain" description="DUF4209" evidence="1">
    <location>
        <begin position="492"/>
        <end position="584"/>
    </location>
</feature>
<dbReference type="RefSeq" id="WP_131997565.1">
    <property type="nucleotide sequence ID" value="NZ_SMGK01000004.1"/>
</dbReference>
<gene>
    <name evidence="3" type="ORF">C7378_2692</name>
</gene>
<dbReference type="InterPro" id="IPR055804">
    <property type="entry name" value="DUF7380"/>
</dbReference>
<dbReference type="Pfam" id="PF24098">
    <property type="entry name" value="DUF7380"/>
    <property type="match status" value="1"/>
</dbReference>
<dbReference type="AlphaFoldDB" id="A0A4R1L4T4"/>
<reference evidence="3 4" key="1">
    <citation type="submission" date="2019-03" db="EMBL/GenBank/DDBJ databases">
        <title>Genomic Encyclopedia of Type Strains, Phase IV (KMG-IV): sequencing the most valuable type-strain genomes for metagenomic binning, comparative biology and taxonomic classification.</title>
        <authorList>
            <person name="Goeker M."/>
        </authorList>
    </citation>
    <scope>NUCLEOTIDE SEQUENCE [LARGE SCALE GENOMIC DNA]</scope>
    <source>
        <strain evidence="3 4">DSM 103428</strain>
    </source>
</reference>
<protein>
    <submittedName>
        <fullName evidence="3">Uncharacterized protein DUF4209</fullName>
    </submittedName>
</protein>
<evidence type="ECO:0000313" key="3">
    <source>
        <dbReference type="EMBL" id="TCK72060.1"/>
    </source>
</evidence>
<organism evidence="3 4">
    <name type="scientific">Acidipila rosea</name>
    <dbReference type="NCBI Taxonomy" id="768535"/>
    <lineage>
        <taxon>Bacteria</taxon>
        <taxon>Pseudomonadati</taxon>
        <taxon>Acidobacteriota</taxon>
        <taxon>Terriglobia</taxon>
        <taxon>Terriglobales</taxon>
        <taxon>Acidobacteriaceae</taxon>
        <taxon>Acidipila</taxon>
    </lineage>
</organism>
<name>A0A4R1L4T4_9BACT</name>
<dbReference type="Proteomes" id="UP000295210">
    <property type="component" value="Unassembled WGS sequence"/>
</dbReference>
<dbReference type="InterPro" id="IPR025209">
    <property type="entry name" value="DUF4209"/>
</dbReference>
<dbReference type="Pfam" id="PF13910">
    <property type="entry name" value="DUF4209"/>
    <property type="match status" value="1"/>
</dbReference>
<feature type="domain" description="DUF7380" evidence="2">
    <location>
        <begin position="103"/>
        <end position="178"/>
    </location>
</feature>
<proteinExistence type="predicted"/>
<sequence>MKIPGWLQNTLTPFEASEKPFMEVAITDAINNAVDKQGGIADEDRPVILAEWSAFYFITRSDTESVWGSYFAPMMITTTTEGKEVRFPDIATLNAGTVSHWEERALTVRDPVMRARYADLAWDLKQAITRQRPSYKFAEVAVDAYVEAADRRRFTMENEAVTWLGRALDLSLTLKHEELIERAVRAIFDFYDAVATPQRTGVWVFPFDALYNRKGITTREQQAKIIADLESMLATTSALDEPGHFDPHGAEAAAERLAEHYRRNRDIANVHRVIKRYGEAIARLSRDASPMLAVSWLQPVIERYEQEGLRQEAEELQLLAAGKAKNIESDMKTLSVPYQIKKEEVDAFLDWINADDLDRSLHRITAYFIPKVANARDLLERMRRDTPLLSFIPITRFDGDGRPVGRIGSIDDDPEGRLHQQLEQSISIQGPFLARSIDRLREKYTPTVDHFLTFLRQSPLFSASRDALLREGLDAYWAGDLVKTIHVLVPQVERILRDLLALLGIPPVKTVPRHSGIQDMKSMNDALGDERLRTALNEDLWRYLYVLYIDRRSGLNLRNDLAHGLAGEETFNRLIADRVVHSLLALSFVRKAEREDEANPPAGEK</sequence>
<evidence type="ECO:0000259" key="1">
    <source>
        <dbReference type="Pfam" id="PF13910"/>
    </source>
</evidence>
<keyword evidence="4" id="KW-1185">Reference proteome</keyword>
<evidence type="ECO:0000313" key="4">
    <source>
        <dbReference type="Proteomes" id="UP000295210"/>
    </source>
</evidence>
<evidence type="ECO:0000259" key="2">
    <source>
        <dbReference type="Pfam" id="PF24098"/>
    </source>
</evidence>
<accession>A0A4R1L4T4</accession>
<dbReference type="OrthoDB" id="1123152at2"/>